<name>A0AAU7NYK5_9GAMM</name>
<keyword evidence="3" id="KW-1185">Reference proteome</keyword>
<sequence>MKPYYLIYLYLLLLPFVAEAHGPTPQKARESLVINAPASKVWPLVKDFDRIAEWHPGVTDSSGDGNNEAGAVRRLTLENGGVLEEGLDYYSDADHEYSYRLKTENLEALPVSFYTMSLQLIAEGEKTQVKWKGRFYRGDTSNFPPENLNDAAAIEAMTAFIKQGLAGLKGKFE</sequence>
<evidence type="ECO:0000256" key="1">
    <source>
        <dbReference type="SAM" id="SignalP"/>
    </source>
</evidence>
<dbReference type="Gene3D" id="3.30.530.20">
    <property type="match status" value="1"/>
</dbReference>
<evidence type="ECO:0000313" key="2">
    <source>
        <dbReference type="EMBL" id="XBS22150.1"/>
    </source>
</evidence>
<dbReference type="InterPro" id="IPR023393">
    <property type="entry name" value="START-like_dom_sf"/>
</dbReference>
<reference evidence="2 3" key="1">
    <citation type="journal article" date="2024" name="Microbiology">
        <title>Methylomarinum rosea sp. nov., a novel halophilic methanotrophic bacterium from the hypersaline Lake Elton.</title>
        <authorList>
            <person name="Suleimanov R.Z."/>
            <person name="Oshkin I.Y."/>
            <person name="Danilova O.V."/>
            <person name="Suzina N.E."/>
            <person name="Dedysh S.N."/>
        </authorList>
    </citation>
    <scope>NUCLEOTIDE SEQUENCE [LARGE SCALE GENOMIC DNA]</scope>
    <source>
        <strain evidence="2 3">Ch1-1</strain>
    </source>
</reference>
<dbReference type="AlphaFoldDB" id="A0AAU7NYK5"/>
<dbReference type="Proteomes" id="UP001225378">
    <property type="component" value="Chromosome"/>
</dbReference>
<accession>A0AAU7NYK5</accession>
<protein>
    <submittedName>
        <fullName evidence="2">SRPBCC family protein</fullName>
    </submittedName>
</protein>
<keyword evidence="1" id="KW-0732">Signal</keyword>
<dbReference type="CDD" id="cd07821">
    <property type="entry name" value="PYR_PYL_RCAR_like"/>
    <property type="match status" value="1"/>
</dbReference>
<dbReference type="RefSeq" id="WP_349432626.1">
    <property type="nucleotide sequence ID" value="NZ_CP157743.1"/>
</dbReference>
<dbReference type="KEGG" id="mech:Q9L42_008505"/>
<feature type="chain" id="PRO_5043851468" evidence="1">
    <location>
        <begin position="21"/>
        <end position="173"/>
    </location>
</feature>
<evidence type="ECO:0000313" key="3">
    <source>
        <dbReference type="Proteomes" id="UP001225378"/>
    </source>
</evidence>
<dbReference type="PANTHER" id="PTHR39332">
    <property type="entry name" value="BLL4707 PROTEIN"/>
    <property type="match status" value="1"/>
</dbReference>
<dbReference type="Pfam" id="PF10604">
    <property type="entry name" value="Polyketide_cyc2"/>
    <property type="match status" value="1"/>
</dbReference>
<organism evidence="2 3">
    <name type="scientific">Methylomarinum roseum</name>
    <dbReference type="NCBI Taxonomy" id="3067653"/>
    <lineage>
        <taxon>Bacteria</taxon>
        <taxon>Pseudomonadati</taxon>
        <taxon>Pseudomonadota</taxon>
        <taxon>Gammaproteobacteria</taxon>
        <taxon>Methylococcales</taxon>
        <taxon>Methylococcaceae</taxon>
        <taxon>Methylomarinum</taxon>
    </lineage>
</organism>
<dbReference type="InterPro" id="IPR019587">
    <property type="entry name" value="Polyketide_cyclase/dehydratase"/>
</dbReference>
<dbReference type="PANTHER" id="PTHR39332:SF7">
    <property type="entry name" value="SRPBCC FAMILY PROTEIN"/>
    <property type="match status" value="1"/>
</dbReference>
<gene>
    <name evidence="2" type="ORF">Q9L42_008505</name>
</gene>
<dbReference type="EMBL" id="CP157743">
    <property type="protein sequence ID" value="XBS22150.1"/>
    <property type="molecule type" value="Genomic_DNA"/>
</dbReference>
<feature type="signal peptide" evidence="1">
    <location>
        <begin position="1"/>
        <end position="20"/>
    </location>
</feature>
<proteinExistence type="predicted"/>
<dbReference type="SUPFAM" id="SSF55961">
    <property type="entry name" value="Bet v1-like"/>
    <property type="match status" value="1"/>
</dbReference>